<evidence type="ECO:0000256" key="1">
    <source>
        <dbReference type="SAM" id="MobiDB-lite"/>
    </source>
</evidence>
<feature type="transmembrane region" description="Helical" evidence="2">
    <location>
        <begin position="161"/>
        <end position="182"/>
    </location>
</feature>
<evidence type="ECO:0000313" key="4">
    <source>
        <dbReference type="Proteomes" id="UP000041254"/>
    </source>
</evidence>
<feature type="transmembrane region" description="Helical" evidence="2">
    <location>
        <begin position="127"/>
        <end position="149"/>
    </location>
</feature>
<feature type="transmembrane region" description="Helical" evidence="2">
    <location>
        <begin position="188"/>
        <end position="205"/>
    </location>
</feature>
<feature type="region of interest" description="Disordered" evidence="1">
    <location>
        <begin position="365"/>
        <end position="402"/>
    </location>
</feature>
<keyword evidence="2" id="KW-1133">Transmembrane helix</keyword>
<gene>
    <name evidence="3" type="ORF">Vbra_8639</name>
</gene>
<dbReference type="AlphaFoldDB" id="A0A0G4EYT9"/>
<evidence type="ECO:0000313" key="3">
    <source>
        <dbReference type="EMBL" id="CEM04526.1"/>
    </source>
</evidence>
<organism evidence="3 4">
    <name type="scientific">Vitrella brassicaformis (strain CCMP3155)</name>
    <dbReference type="NCBI Taxonomy" id="1169540"/>
    <lineage>
        <taxon>Eukaryota</taxon>
        <taxon>Sar</taxon>
        <taxon>Alveolata</taxon>
        <taxon>Colpodellida</taxon>
        <taxon>Vitrellaceae</taxon>
        <taxon>Vitrella</taxon>
    </lineage>
</organism>
<evidence type="ECO:0000256" key="2">
    <source>
        <dbReference type="SAM" id="Phobius"/>
    </source>
</evidence>
<accession>A0A0G4EYT9</accession>
<feature type="transmembrane region" description="Helical" evidence="2">
    <location>
        <begin position="97"/>
        <end position="115"/>
    </location>
</feature>
<keyword evidence="2" id="KW-0472">Membrane</keyword>
<feature type="compositionally biased region" description="Basic and acidic residues" evidence="1">
    <location>
        <begin position="13"/>
        <end position="26"/>
    </location>
</feature>
<dbReference type="Proteomes" id="UP000041254">
    <property type="component" value="Unassembled WGS sequence"/>
</dbReference>
<proteinExistence type="predicted"/>
<keyword evidence="2" id="KW-0812">Transmembrane</keyword>
<keyword evidence="4" id="KW-1185">Reference proteome</keyword>
<protein>
    <submittedName>
        <fullName evidence="3">Uncharacterized protein</fullName>
    </submittedName>
</protein>
<dbReference type="InParanoid" id="A0A0G4EYT9"/>
<dbReference type="VEuPathDB" id="CryptoDB:Vbra_8639"/>
<name>A0A0G4EYT9_VITBC</name>
<sequence>MHVIDLPELPARAGEHQEGVERDAHRRSLSVPTQGQSPERKRSWIENKGATLSFNLGNTHAEITLPYRRTCSLEVPLDQYVAQAKPSETFDRCPRNVRFVTASLISLYLMVYVLFTLEGPASRGERWLYFIIAAMTLLSFVITVSAALTGDGVDARLSTQVAWGAFRMLLFQVVVPIVMAFSPWSLRGLFGLHTVLAFTFALLPYDSFSAPRKLTSDDDRHCPLCPPMLTARCPYTLRLFVSTWAPILALTASTRAAAGLDEGGKGSALAVMVMSYMQAINMHLALVAIEPSAAFTSLRAIIATVTDIPVSVVLILGYPLPPEEYRLCGSAAFASLVHLFHALVESLVFALFLKPPTVALPPPVAATAAEETGDREIEPHEKDPALGKEGGRRGRASFDSQASTALDETFDGIRNRGSVDSLGALEFTFDKAEETGEAYADYFSPRPPAASVIYGRVGGRLEPVVEEGLRYTNEGMAVTAGDTSFIGRRGV</sequence>
<dbReference type="EMBL" id="CDMY01000353">
    <property type="protein sequence ID" value="CEM04526.1"/>
    <property type="molecule type" value="Genomic_DNA"/>
</dbReference>
<feature type="compositionally biased region" description="Basic and acidic residues" evidence="1">
    <location>
        <begin position="372"/>
        <end position="392"/>
    </location>
</feature>
<feature type="region of interest" description="Disordered" evidence="1">
    <location>
        <begin position="1"/>
        <end position="42"/>
    </location>
</feature>
<reference evidence="3 4" key="1">
    <citation type="submission" date="2014-11" db="EMBL/GenBank/DDBJ databases">
        <authorList>
            <person name="Zhu J."/>
            <person name="Qi W."/>
            <person name="Song R."/>
        </authorList>
    </citation>
    <scope>NUCLEOTIDE SEQUENCE [LARGE SCALE GENOMIC DNA]</scope>
</reference>